<evidence type="ECO:0000313" key="11">
    <source>
        <dbReference type="Proteomes" id="UP001197378"/>
    </source>
</evidence>
<protein>
    <recommendedName>
        <fullName evidence="9">Protein translocase subunit SecE</fullName>
    </recommendedName>
</protein>
<comment type="function">
    <text evidence="9">Essential subunit of the Sec protein translocation channel SecYEG. Clamps together the 2 halves of SecY. May contact the channel plug during translocation.</text>
</comment>
<keyword evidence="6 9" id="KW-1133">Transmembrane helix</keyword>
<accession>A0AAE2YPC8</accession>
<feature type="transmembrane region" description="Helical" evidence="9">
    <location>
        <begin position="7"/>
        <end position="24"/>
    </location>
</feature>
<comment type="similarity">
    <text evidence="9">Belongs to the SecE/SEC61-gamma family.</text>
</comment>
<dbReference type="GO" id="GO:0043952">
    <property type="term" value="P:protein transport by the Sec complex"/>
    <property type="evidence" value="ECO:0007669"/>
    <property type="project" value="UniProtKB-UniRule"/>
</dbReference>
<evidence type="ECO:0000256" key="1">
    <source>
        <dbReference type="ARBA" id="ARBA00004370"/>
    </source>
</evidence>
<dbReference type="Pfam" id="PF00584">
    <property type="entry name" value="SecE"/>
    <property type="match status" value="1"/>
</dbReference>
<dbReference type="PANTHER" id="PTHR33910:SF1">
    <property type="entry name" value="PROTEIN TRANSLOCASE SUBUNIT SECE"/>
    <property type="match status" value="1"/>
</dbReference>
<dbReference type="Gene3D" id="1.20.5.1030">
    <property type="entry name" value="Preprotein translocase secy subunit"/>
    <property type="match status" value="1"/>
</dbReference>
<evidence type="ECO:0000256" key="2">
    <source>
        <dbReference type="ARBA" id="ARBA00022448"/>
    </source>
</evidence>
<dbReference type="InterPro" id="IPR001901">
    <property type="entry name" value="Translocase_SecE/Sec61-g"/>
</dbReference>
<reference evidence="10" key="1">
    <citation type="journal article" date="2021" name="ISME J.">
        <title>Genomic evolution of the class Acidithiobacillia: deep-branching Proteobacteria living in extreme acidic conditions.</title>
        <authorList>
            <person name="Moya-Beltran A."/>
            <person name="Beard S."/>
            <person name="Rojas-Villalobos C."/>
            <person name="Issotta F."/>
            <person name="Gallardo Y."/>
            <person name="Ulloa R."/>
            <person name="Giaveno A."/>
            <person name="Degli Esposti M."/>
            <person name="Johnson D.B."/>
            <person name="Quatrini R."/>
        </authorList>
    </citation>
    <scope>NUCLEOTIDE SEQUENCE</scope>
    <source>
        <strain evidence="10">VAN18-1</strain>
    </source>
</reference>
<keyword evidence="3 9" id="KW-1003">Cell membrane</keyword>
<gene>
    <name evidence="9 10" type="primary">secE</name>
    <name evidence="10" type="ORF">HFQ13_05640</name>
</gene>
<dbReference type="GO" id="GO:0009306">
    <property type="term" value="P:protein secretion"/>
    <property type="evidence" value="ECO:0007669"/>
    <property type="project" value="UniProtKB-UniRule"/>
</dbReference>
<evidence type="ECO:0000256" key="9">
    <source>
        <dbReference type="HAMAP-Rule" id="MF_00422"/>
    </source>
</evidence>
<dbReference type="GO" id="GO:0006605">
    <property type="term" value="P:protein targeting"/>
    <property type="evidence" value="ECO:0007669"/>
    <property type="project" value="UniProtKB-UniRule"/>
</dbReference>
<dbReference type="GO" id="GO:0008320">
    <property type="term" value="F:protein transmembrane transporter activity"/>
    <property type="evidence" value="ECO:0007669"/>
    <property type="project" value="UniProtKB-UniRule"/>
</dbReference>
<evidence type="ECO:0000256" key="5">
    <source>
        <dbReference type="ARBA" id="ARBA00022927"/>
    </source>
</evidence>
<dbReference type="GO" id="GO:0005886">
    <property type="term" value="C:plasma membrane"/>
    <property type="evidence" value="ECO:0007669"/>
    <property type="project" value="UniProtKB-UniRule"/>
</dbReference>
<evidence type="ECO:0000256" key="4">
    <source>
        <dbReference type="ARBA" id="ARBA00022692"/>
    </source>
</evidence>
<keyword evidence="8 9" id="KW-0472">Membrane</keyword>
<dbReference type="AlphaFoldDB" id="A0AAE2YPC8"/>
<keyword evidence="2 9" id="KW-0813">Transport</keyword>
<evidence type="ECO:0000313" key="10">
    <source>
        <dbReference type="EMBL" id="MBU2787692.1"/>
    </source>
</evidence>
<dbReference type="PANTHER" id="PTHR33910">
    <property type="entry name" value="PROTEIN TRANSLOCASE SUBUNIT SECE"/>
    <property type="match status" value="1"/>
</dbReference>
<keyword evidence="4 9" id="KW-0812">Transmembrane</keyword>
<dbReference type="InterPro" id="IPR005807">
    <property type="entry name" value="SecE_bac"/>
</dbReference>
<evidence type="ECO:0000256" key="3">
    <source>
        <dbReference type="ARBA" id="ARBA00022475"/>
    </source>
</evidence>
<evidence type="ECO:0000256" key="8">
    <source>
        <dbReference type="ARBA" id="ARBA00023136"/>
    </source>
</evidence>
<dbReference type="RefSeq" id="WP_215871773.1">
    <property type="nucleotide sequence ID" value="NZ_JAAXYO010000054.1"/>
</dbReference>
<proteinExistence type="inferred from homology"/>
<keyword evidence="11" id="KW-1185">Reference proteome</keyword>
<keyword evidence="5 9" id="KW-0653">Protein transport</keyword>
<dbReference type="HAMAP" id="MF_00422">
    <property type="entry name" value="SecE"/>
    <property type="match status" value="1"/>
</dbReference>
<comment type="caution">
    <text evidence="10">The sequence shown here is derived from an EMBL/GenBank/DDBJ whole genome shotgun (WGS) entry which is preliminary data.</text>
</comment>
<dbReference type="InterPro" id="IPR038379">
    <property type="entry name" value="SecE_sf"/>
</dbReference>
<evidence type="ECO:0000256" key="6">
    <source>
        <dbReference type="ARBA" id="ARBA00022989"/>
    </source>
</evidence>
<dbReference type="EMBL" id="JAAXYO010000054">
    <property type="protein sequence ID" value="MBU2787692.1"/>
    <property type="molecule type" value="Genomic_DNA"/>
</dbReference>
<dbReference type="Proteomes" id="UP001197378">
    <property type="component" value="Unassembled WGS sequence"/>
</dbReference>
<feature type="transmembrane region" description="Helical" evidence="9">
    <location>
        <begin position="84"/>
        <end position="112"/>
    </location>
</feature>
<comment type="subcellular location">
    <subcellularLocation>
        <location evidence="1">Membrane</location>
    </subcellularLocation>
</comment>
<dbReference type="PRINTS" id="PR01650">
    <property type="entry name" value="SECETRNLCASE"/>
</dbReference>
<dbReference type="GO" id="GO:0065002">
    <property type="term" value="P:intracellular protein transmembrane transport"/>
    <property type="evidence" value="ECO:0007669"/>
    <property type="project" value="UniProtKB-UniRule"/>
</dbReference>
<dbReference type="NCBIfam" id="TIGR00964">
    <property type="entry name" value="secE_bact"/>
    <property type="match status" value="1"/>
</dbReference>
<comment type="caution">
    <text evidence="9">Lacks conserved residue(s) required for the propagation of feature annotation.</text>
</comment>
<organism evidence="10 11">
    <name type="scientific">Igneacidithiobacillus copahuensis</name>
    <dbReference type="NCBI Taxonomy" id="2724909"/>
    <lineage>
        <taxon>Bacteria</taxon>
        <taxon>Pseudomonadati</taxon>
        <taxon>Pseudomonadota</taxon>
        <taxon>Acidithiobacillia</taxon>
        <taxon>Acidithiobacillales</taxon>
        <taxon>Acidithiobacillaceae</taxon>
        <taxon>Igneacidithiobacillus</taxon>
    </lineage>
</organism>
<evidence type="ECO:0000256" key="7">
    <source>
        <dbReference type="ARBA" id="ARBA00023010"/>
    </source>
</evidence>
<comment type="subunit">
    <text evidence="9">Component of the Sec protein translocase complex. Heterotrimer consisting of SecY, SecE and SecG subunits. The heterotrimers can form oligomers, although 1 heterotrimer is thought to be able to translocate proteins. Interacts with the ribosome. Interacts with SecDF, and other proteins may be involved. Interacts with SecA.</text>
</comment>
<name>A0AAE2YPC8_9PROT</name>
<feature type="transmembrane region" description="Helical" evidence="9">
    <location>
        <begin position="30"/>
        <end position="50"/>
    </location>
</feature>
<sequence>MSEKVKLYAAAFFAALGVLAYFLIPLHFGTYVPSIALIVGLLVALGFFVWSEGASTLLQFFREAYVELRKVVWPSRPELLRSTAVILGLIIVIALFLWLVDLALLAVVRFALGGA</sequence>
<keyword evidence="7 9" id="KW-0811">Translocation</keyword>
<dbReference type="PROSITE" id="PS01067">
    <property type="entry name" value="SECE_SEC61G"/>
    <property type="match status" value="1"/>
</dbReference>